<protein>
    <submittedName>
        <fullName evidence="1">Uncharacterized protein</fullName>
    </submittedName>
</protein>
<proteinExistence type="predicted"/>
<reference evidence="1" key="1">
    <citation type="submission" date="2020-02" db="EMBL/GenBank/DDBJ databases">
        <authorList>
            <person name="Meier V. D."/>
        </authorList>
    </citation>
    <scope>NUCLEOTIDE SEQUENCE</scope>
    <source>
        <strain evidence="1">AVDCRST_MAG95</strain>
    </source>
</reference>
<gene>
    <name evidence="1" type="ORF">AVDCRST_MAG95-975</name>
</gene>
<evidence type="ECO:0000313" key="1">
    <source>
        <dbReference type="EMBL" id="CAA9230772.1"/>
    </source>
</evidence>
<organism evidence="1">
    <name type="scientific">uncultured Adhaeribacter sp</name>
    <dbReference type="NCBI Taxonomy" id="448109"/>
    <lineage>
        <taxon>Bacteria</taxon>
        <taxon>Pseudomonadati</taxon>
        <taxon>Bacteroidota</taxon>
        <taxon>Cytophagia</taxon>
        <taxon>Cytophagales</taxon>
        <taxon>Hymenobacteraceae</taxon>
        <taxon>Adhaeribacter</taxon>
        <taxon>environmental samples</taxon>
    </lineage>
</organism>
<feature type="non-terminal residue" evidence="1">
    <location>
        <position position="1"/>
    </location>
</feature>
<name>A0A6J4HSI5_9BACT</name>
<dbReference type="AlphaFoldDB" id="A0A6J4HSI5"/>
<dbReference type="EMBL" id="CADCTJ010000310">
    <property type="protein sequence ID" value="CAA9230772.1"/>
    <property type="molecule type" value="Genomic_DNA"/>
</dbReference>
<accession>A0A6J4HSI5</accession>
<sequence>YELSKFLFVFPLMAVLLLACSEAELLPNIPPPPPPVLNEAVKVKGLLPWEIFSKLNPNVETLRAKTEDSTIVSATVTLKSGQIEKYNFKNATELAQFEQKYGKYQLAIPPIVPPPPPPVVIEFVFPSFTPDQVPADYKLFLNRYPQVKSIGWDRDKAIIFVAKSGRPEDNEIYYLNDPVSKTQAEKKYGELPKNPLKLVE</sequence>